<dbReference type="OrthoDB" id="406838at2759"/>
<dbReference type="PRINTS" id="PR00138">
    <property type="entry name" value="MATRIXIN"/>
</dbReference>
<dbReference type="Pfam" id="PF00045">
    <property type="entry name" value="Hemopexin"/>
    <property type="match status" value="2"/>
</dbReference>
<evidence type="ECO:0000313" key="18">
    <source>
        <dbReference type="Ensembl" id="ENSLLEP00000046285.1"/>
    </source>
</evidence>
<feature type="binding site" evidence="14">
    <location>
        <position position="294"/>
    </location>
    <ligand>
        <name>Ca(2+)</name>
        <dbReference type="ChEBI" id="CHEBI:29108"/>
        <label>4</label>
    </ligand>
</feature>
<sequence length="454" mass="50802">MKLPRCGKHEQRMSYNVGSKWNRETLTYKIINTTALLPDKLVREELVKALKVWENASMLKFIEVGVNKTADIDIFFVSGLHNDGSRNSFDGPGRVLGHAFMPPVGKKKRDLDGDLHLDNDEKWTVNEKKGVNLLQAAAHEIGHSLGLDHSTIPGALMSPTYKGYNPKFQLHQDDIEAIQTLYGKPASKVDQSQLSLEKKNGSTEALLIDGRKNVTSTSSTNKKVESPAPKKQSLVKVCGDESIDTFVSTKDNAIFLFKGEYFWELGHAKLPITPKKKQPQLISTKWKELPSSLDAAIRMQNPNGDQNGKIFFFKGSNYWKYDDDKIESGYPKLIKDGFPGVPNNLDAAFTQPAIVIKGGTVIREERIFFIKGKNFILYDPVSGNSTSPQSLQDNWVGVKLPITAALSLKNEMFLIGKKTFQRILLLTYVQDRVFGTIQQPKKIEQLLACESTKS</sequence>
<dbReference type="InterPro" id="IPR001818">
    <property type="entry name" value="Pept_M10_metallopeptidase"/>
</dbReference>
<feature type="binding site" evidence="14">
    <location>
        <position position="157"/>
    </location>
    <ligand>
        <name>Zn(2+)</name>
        <dbReference type="ChEBI" id="CHEBI:29105"/>
        <label>2</label>
        <note>catalytic</note>
    </ligand>
</feature>
<feature type="binding site" evidence="14">
    <location>
        <position position="114"/>
    </location>
    <ligand>
        <name>Ca(2+)</name>
        <dbReference type="ChEBI" id="CHEBI:29108"/>
        <label>2</label>
    </ligand>
</feature>
<dbReference type="PROSITE" id="PS51642">
    <property type="entry name" value="HEMOPEXIN_2"/>
    <property type="match status" value="3"/>
</dbReference>
<dbReference type="SMART" id="SM00235">
    <property type="entry name" value="ZnMc"/>
    <property type="match status" value="1"/>
</dbReference>
<feature type="repeat" description="Hemopexin" evidence="16">
    <location>
        <begin position="342"/>
        <end position="398"/>
    </location>
</feature>
<keyword evidence="4" id="KW-0732">Signal</keyword>
<feature type="binding site" evidence="14">
    <location>
        <position position="71"/>
    </location>
    <ligand>
        <name>Ca(2+)</name>
        <dbReference type="ChEBI" id="CHEBI:29108"/>
        <label>2</label>
    </ligand>
</feature>
<dbReference type="SUPFAM" id="SSF55486">
    <property type="entry name" value="Metalloproteases ('zincins'), catalytic domain"/>
    <property type="match status" value="1"/>
</dbReference>
<feature type="modified residue" description="Phosphotyrosine; by PKDCC" evidence="15">
    <location>
        <position position="330"/>
    </location>
</feature>
<evidence type="ECO:0000259" key="17">
    <source>
        <dbReference type="SMART" id="SM00235"/>
    </source>
</evidence>
<evidence type="ECO:0000256" key="3">
    <source>
        <dbReference type="ARBA" id="ARBA00022723"/>
    </source>
</evidence>
<dbReference type="Proteomes" id="UP000694569">
    <property type="component" value="Unplaced"/>
</dbReference>
<feature type="binding site" evidence="14">
    <location>
        <position position="244"/>
    </location>
    <ligand>
        <name>Ca(2+)</name>
        <dbReference type="ChEBI" id="CHEBI:29108"/>
        <label>4</label>
    </ligand>
</feature>
<dbReference type="InterPro" id="IPR018486">
    <property type="entry name" value="Hemopexin_CS"/>
</dbReference>
<evidence type="ECO:0000256" key="11">
    <source>
        <dbReference type="ARBA" id="ARBA00023157"/>
    </source>
</evidence>
<comment type="similarity">
    <text evidence="1">Belongs to the peptidase M10A family.</text>
</comment>
<comment type="cofactor">
    <cofactor evidence="14">
        <name>Zn(2+)</name>
        <dbReference type="ChEBI" id="CHEBI:29105"/>
    </cofactor>
    <text evidence="14">Binds 2 Zn(2+) ions per subunit.</text>
</comment>
<dbReference type="CDD" id="cd00094">
    <property type="entry name" value="HX"/>
    <property type="match status" value="1"/>
</dbReference>
<evidence type="ECO:0000256" key="8">
    <source>
        <dbReference type="ARBA" id="ARBA00022837"/>
    </source>
</evidence>
<dbReference type="InterPro" id="IPR036375">
    <property type="entry name" value="Hemopexin-like_dom_sf"/>
</dbReference>
<keyword evidence="11" id="KW-1015">Disulfide bond</keyword>
<dbReference type="CDD" id="cd04278">
    <property type="entry name" value="ZnMc_MMP"/>
    <property type="match status" value="1"/>
</dbReference>
<feature type="binding site" evidence="14">
    <location>
        <position position="116"/>
    </location>
    <ligand>
        <name>Zn(2+)</name>
        <dbReference type="ChEBI" id="CHEBI:29105"/>
        <label>1</label>
    </ligand>
</feature>
<dbReference type="GO" id="GO:0005615">
    <property type="term" value="C:extracellular space"/>
    <property type="evidence" value="ECO:0007669"/>
    <property type="project" value="TreeGrafter"/>
</dbReference>
<dbReference type="Pfam" id="PF00413">
    <property type="entry name" value="Peptidase_M10"/>
    <property type="match status" value="1"/>
</dbReference>
<dbReference type="PROSITE" id="PS00024">
    <property type="entry name" value="HEMOPEXIN"/>
    <property type="match status" value="1"/>
</dbReference>
<dbReference type="InterPro" id="IPR021190">
    <property type="entry name" value="Pept_M10A"/>
</dbReference>
<evidence type="ECO:0000256" key="5">
    <source>
        <dbReference type="ARBA" id="ARBA00022737"/>
    </source>
</evidence>
<evidence type="ECO:0000256" key="4">
    <source>
        <dbReference type="ARBA" id="ARBA00022729"/>
    </source>
</evidence>
<keyword evidence="19" id="KW-1185">Reference proteome</keyword>
<evidence type="ECO:0000256" key="9">
    <source>
        <dbReference type="ARBA" id="ARBA00023049"/>
    </source>
</evidence>
<dbReference type="GO" id="GO:0006508">
    <property type="term" value="P:proteolysis"/>
    <property type="evidence" value="ECO:0007669"/>
    <property type="project" value="UniProtKB-KW"/>
</dbReference>
<feature type="active site" evidence="12">
    <location>
        <position position="140"/>
    </location>
</feature>
<dbReference type="SMART" id="SM00120">
    <property type="entry name" value="HX"/>
    <property type="match status" value="3"/>
</dbReference>
<dbReference type="GO" id="GO:0030198">
    <property type="term" value="P:extracellular matrix organization"/>
    <property type="evidence" value="ECO:0007669"/>
    <property type="project" value="TreeGrafter"/>
</dbReference>
<dbReference type="GO" id="GO:0031012">
    <property type="term" value="C:extracellular matrix"/>
    <property type="evidence" value="ECO:0007669"/>
    <property type="project" value="InterPro"/>
</dbReference>
<reference evidence="18" key="2">
    <citation type="submission" date="2025-09" db="UniProtKB">
        <authorList>
            <consortium name="Ensembl"/>
        </authorList>
    </citation>
    <scope>IDENTIFICATION</scope>
</reference>
<dbReference type="InterPro" id="IPR018487">
    <property type="entry name" value="Hemopexin-like_repeat"/>
</dbReference>
<feature type="binding site" evidence="14">
    <location>
        <position position="81"/>
    </location>
    <ligand>
        <name>Zn(2+)</name>
        <dbReference type="ChEBI" id="CHEBI:29105"/>
        <label>1</label>
    </ligand>
</feature>
<keyword evidence="8 14" id="KW-0106">Calcium</keyword>
<feature type="binding site" evidence="13">
    <location>
        <position position="143"/>
    </location>
    <ligand>
        <name>Zn(2+)</name>
        <dbReference type="ChEBI" id="CHEBI:29105"/>
        <label>2</label>
        <note>catalytic</note>
    </ligand>
</feature>
<dbReference type="SUPFAM" id="SSF50923">
    <property type="entry name" value="Hemopexin-like domain"/>
    <property type="match status" value="1"/>
</dbReference>
<evidence type="ECO:0000256" key="15">
    <source>
        <dbReference type="PIRSR" id="PIRSR621190-4"/>
    </source>
</evidence>
<feature type="binding site" evidence="13">
    <location>
        <position position="139"/>
    </location>
    <ligand>
        <name>Zn(2+)</name>
        <dbReference type="ChEBI" id="CHEBI:29105"/>
        <label>2</label>
        <note>catalytic</note>
    </ligand>
</feature>
<keyword evidence="6" id="KW-0378">Hydrolase</keyword>
<feature type="binding site" evidence="14">
    <location>
        <position position="90"/>
    </location>
    <ligand>
        <name>Ca(2+)</name>
        <dbReference type="ChEBI" id="CHEBI:29108"/>
        <label>3</label>
    </ligand>
</feature>
<evidence type="ECO:0000256" key="2">
    <source>
        <dbReference type="ARBA" id="ARBA00022670"/>
    </source>
</evidence>
<dbReference type="InterPro" id="IPR000585">
    <property type="entry name" value="Hemopexin-like_dom"/>
</dbReference>
<keyword evidence="5" id="KW-0677">Repeat</keyword>
<feature type="domain" description="Peptidase metallopeptidase" evidence="17">
    <location>
        <begin position="17"/>
        <end position="184"/>
    </location>
</feature>
<evidence type="ECO:0000256" key="10">
    <source>
        <dbReference type="ARBA" id="ARBA00023145"/>
    </source>
</evidence>
<keyword evidence="9" id="KW-0482">Metalloprotease</keyword>
<feature type="binding site" evidence="14">
    <location>
        <position position="296"/>
    </location>
    <ligand>
        <name>Ca(2+)</name>
        <dbReference type="ChEBI" id="CHEBI:29108"/>
        <label>5</label>
    </ligand>
</feature>
<feature type="binding site" evidence="14">
    <location>
        <position position="121"/>
    </location>
    <ligand>
        <name>Ca(2+)</name>
        <dbReference type="ChEBI" id="CHEBI:29108"/>
        <label>1</label>
    </ligand>
</feature>
<evidence type="ECO:0000256" key="14">
    <source>
        <dbReference type="PIRSR" id="PIRSR621190-2"/>
    </source>
</evidence>
<dbReference type="Ensembl" id="ENSLLET00000048123.1">
    <property type="protein sequence ID" value="ENSLLEP00000046285.1"/>
    <property type="gene ID" value="ENSLLEG00000029329.1"/>
</dbReference>
<dbReference type="GO" id="GO:0030574">
    <property type="term" value="P:collagen catabolic process"/>
    <property type="evidence" value="ECO:0007669"/>
    <property type="project" value="TreeGrafter"/>
</dbReference>
<dbReference type="InterPro" id="IPR033739">
    <property type="entry name" value="M10A_MMP"/>
</dbReference>
<feature type="binding site" evidence="14">
    <location>
        <position position="98"/>
    </location>
    <ligand>
        <name>Zn(2+)</name>
        <dbReference type="ChEBI" id="CHEBI:29105"/>
        <label>1</label>
    </ligand>
</feature>
<dbReference type="GO" id="GO:0008270">
    <property type="term" value="F:zinc ion binding"/>
    <property type="evidence" value="ECO:0007669"/>
    <property type="project" value="InterPro"/>
</dbReference>
<dbReference type="FunFam" id="3.40.390.10:FF:000091">
    <property type="entry name" value="Matrix metalloproteinase-16-like Protein"/>
    <property type="match status" value="1"/>
</dbReference>
<dbReference type="GeneTree" id="ENSGT00940000157415"/>
<evidence type="ECO:0000256" key="7">
    <source>
        <dbReference type="ARBA" id="ARBA00022833"/>
    </source>
</evidence>
<dbReference type="PIRSF" id="PIRSF001191">
    <property type="entry name" value="Peptidase_M10A_matrix"/>
    <property type="match status" value="1"/>
</dbReference>
<feature type="binding site" description="in inhibited form" evidence="14">
    <location>
        <position position="6"/>
    </location>
    <ligand>
        <name>Zn(2+)</name>
        <dbReference type="ChEBI" id="CHEBI:29105"/>
        <label>2</label>
        <note>catalytic</note>
    </ligand>
</feature>
<evidence type="ECO:0000256" key="16">
    <source>
        <dbReference type="PROSITE-ProRule" id="PRU01011"/>
    </source>
</evidence>
<evidence type="ECO:0000313" key="19">
    <source>
        <dbReference type="Proteomes" id="UP000694569"/>
    </source>
</evidence>
<comment type="cofactor">
    <cofactor evidence="14">
        <name>Ca(2+)</name>
        <dbReference type="ChEBI" id="CHEBI:29108"/>
    </cofactor>
    <text evidence="14">Can bind about 5 Ca(2+) ions per subunit.</text>
</comment>
<accession>A0A8C5WLA6</accession>
<evidence type="ECO:0000256" key="12">
    <source>
        <dbReference type="PIRSR" id="PIRSR001191-1"/>
    </source>
</evidence>
<dbReference type="Gene3D" id="3.40.390.10">
    <property type="entry name" value="Collagenase (Catalytic Domain)"/>
    <property type="match status" value="1"/>
</dbReference>
<keyword evidence="10" id="KW-0865">Zymogen</keyword>
<feature type="binding site" evidence="14">
    <location>
        <position position="118"/>
    </location>
    <ligand>
        <name>Ca(2+)</name>
        <dbReference type="ChEBI" id="CHEBI:29108"/>
        <label>3</label>
    </ligand>
</feature>
<evidence type="ECO:0000256" key="1">
    <source>
        <dbReference type="ARBA" id="ARBA00010370"/>
    </source>
</evidence>
<feature type="binding site" evidence="13">
    <location>
        <position position="149"/>
    </location>
    <ligand>
        <name>Zn(2+)</name>
        <dbReference type="ChEBI" id="CHEBI:29105"/>
        <label>2</label>
        <note>catalytic</note>
    </ligand>
</feature>
<keyword evidence="3 13" id="KW-0479">Metal-binding</keyword>
<feature type="binding site" evidence="14">
    <location>
        <position position="91"/>
    </location>
    <ligand>
        <name>Ca(2+)</name>
        <dbReference type="ChEBI" id="CHEBI:29108"/>
        <label>3</label>
    </ligand>
</feature>
<feature type="binding site" evidence="14">
    <location>
        <position position="83"/>
    </location>
    <ligand>
        <name>Zn(2+)</name>
        <dbReference type="ChEBI" id="CHEBI:29105"/>
        <label>1</label>
    </ligand>
</feature>
<dbReference type="InterPro" id="IPR006026">
    <property type="entry name" value="Peptidase_Metallo"/>
</dbReference>
<name>A0A8C5WLA6_9ANUR</name>
<reference evidence="18" key="1">
    <citation type="submission" date="2025-08" db="UniProtKB">
        <authorList>
            <consortium name="Ensembl"/>
        </authorList>
    </citation>
    <scope>IDENTIFICATION</scope>
</reference>
<proteinExistence type="inferred from homology"/>
<dbReference type="PANTHER" id="PTHR10201:SF332">
    <property type="entry name" value="MATRIX METALLOPROTEINASE-18"/>
    <property type="match status" value="1"/>
</dbReference>
<keyword evidence="7 13" id="KW-0862">Zinc</keyword>
<evidence type="ECO:0000256" key="6">
    <source>
        <dbReference type="ARBA" id="ARBA00022801"/>
    </source>
</evidence>
<dbReference type="Gene3D" id="2.110.10.10">
    <property type="entry name" value="Hemopexin-like domain"/>
    <property type="match status" value="1"/>
</dbReference>
<feature type="repeat" description="Hemopexin" evidence="16">
    <location>
        <begin position="240"/>
        <end position="289"/>
    </location>
</feature>
<protein>
    <recommendedName>
        <fullName evidence="17">Peptidase metallopeptidase domain-containing protein</fullName>
    </recommendedName>
</protein>
<evidence type="ECO:0000256" key="13">
    <source>
        <dbReference type="PIRSR" id="PIRSR001191-2"/>
    </source>
</evidence>
<keyword evidence="2" id="KW-0645">Protease</keyword>
<feature type="binding site" evidence="14">
    <location>
        <position position="348"/>
    </location>
    <ligand>
        <name>Ca(2+)</name>
        <dbReference type="ChEBI" id="CHEBI:29108"/>
        <label>5</label>
    </ligand>
</feature>
<dbReference type="InterPro" id="IPR024079">
    <property type="entry name" value="MetalloPept_cat_dom_sf"/>
</dbReference>
<feature type="repeat" description="Hemopexin" evidence="16">
    <location>
        <begin position="290"/>
        <end position="341"/>
    </location>
</feature>
<feature type="binding site" evidence="14">
    <location>
        <position position="121"/>
    </location>
    <ligand>
        <name>Ca(2+)</name>
        <dbReference type="ChEBI" id="CHEBI:29108"/>
        <label>3</label>
    </ligand>
</feature>
<organism evidence="18 19">
    <name type="scientific">Leptobrachium leishanense</name>
    <name type="common">Leishan spiny toad</name>
    <dbReference type="NCBI Taxonomy" id="445787"/>
    <lineage>
        <taxon>Eukaryota</taxon>
        <taxon>Metazoa</taxon>
        <taxon>Chordata</taxon>
        <taxon>Craniata</taxon>
        <taxon>Vertebrata</taxon>
        <taxon>Euteleostomi</taxon>
        <taxon>Amphibia</taxon>
        <taxon>Batrachia</taxon>
        <taxon>Anura</taxon>
        <taxon>Pelobatoidea</taxon>
        <taxon>Megophryidae</taxon>
        <taxon>Leptobrachium</taxon>
    </lineage>
</organism>
<dbReference type="GO" id="GO:0004222">
    <property type="term" value="F:metalloendopeptidase activity"/>
    <property type="evidence" value="ECO:0007669"/>
    <property type="project" value="InterPro"/>
</dbReference>
<dbReference type="AlphaFoldDB" id="A0A8C5WLA6"/>
<dbReference type="PANTHER" id="PTHR10201">
    <property type="entry name" value="MATRIX METALLOPROTEINASE"/>
    <property type="match status" value="1"/>
</dbReference>